<gene>
    <name evidence="2" type="ORF">KDU71_11490</name>
</gene>
<keyword evidence="1" id="KW-0812">Transmembrane</keyword>
<feature type="transmembrane region" description="Helical" evidence="1">
    <location>
        <begin position="167"/>
        <end position="184"/>
    </location>
</feature>
<accession>A0A941F4B0</accession>
<organism evidence="2 3">
    <name type="scientific">Carboxylicivirga sediminis</name>
    <dbReference type="NCBI Taxonomy" id="2006564"/>
    <lineage>
        <taxon>Bacteria</taxon>
        <taxon>Pseudomonadati</taxon>
        <taxon>Bacteroidota</taxon>
        <taxon>Bacteroidia</taxon>
        <taxon>Marinilabiliales</taxon>
        <taxon>Marinilabiliaceae</taxon>
        <taxon>Carboxylicivirga</taxon>
    </lineage>
</organism>
<dbReference type="EMBL" id="JAGTAR010000016">
    <property type="protein sequence ID" value="MBR8536182.1"/>
    <property type="molecule type" value="Genomic_DNA"/>
</dbReference>
<comment type="caution">
    <text evidence="2">The sequence shown here is derived from an EMBL/GenBank/DDBJ whole genome shotgun (WGS) entry which is preliminary data.</text>
</comment>
<keyword evidence="3" id="KW-1185">Reference proteome</keyword>
<feature type="transmembrane region" description="Helical" evidence="1">
    <location>
        <begin position="65"/>
        <end position="82"/>
    </location>
</feature>
<feature type="transmembrane region" description="Helical" evidence="1">
    <location>
        <begin position="215"/>
        <end position="233"/>
    </location>
</feature>
<feature type="transmembrane region" description="Helical" evidence="1">
    <location>
        <begin position="142"/>
        <end position="160"/>
    </location>
</feature>
<dbReference type="RefSeq" id="WP_212190996.1">
    <property type="nucleotide sequence ID" value="NZ_JAGTAR010000016.1"/>
</dbReference>
<feature type="transmembrane region" description="Helical" evidence="1">
    <location>
        <begin position="31"/>
        <end position="53"/>
    </location>
</feature>
<name>A0A941F4B0_9BACT</name>
<dbReference type="AlphaFoldDB" id="A0A941F4B0"/>
<reference evidence="2" key="1">
    <citation type="journal article" date="2018" name="Int. J. Syst. Evol. Microbiol.">
        <title>Carboxylicivirga sediminis sp. nov., isolated from coastal sediment.</title>
        <authorList>
            <person name="Wang F.Q."/>
            <person name="Ren L.H."/>
            <person name="Zou R.J."/>
            <person name="Sun Y.Z."/>
            <person name="Liu X.J."/>
            <person name="Jiang F."/>
            <person name="Liu L.J."/>
        </authorList>
    </citation>
    <scope>NUCLEOTIDE SEQUENCE</scope>
    <source>
        <strain evidence="2">JR1</strain>
    </source>
</reference>
<proteinExistence type="predicted"/>
<dbReference type="Proteomes" id="UP000679220">
    <property type="component" value="Unassembled WGS sequence"/>
</dbReference>
<evidence type="ECO:0000313" key="3">
    <source>
        <dbReference type="Proteomes" id="UP000679220"/>
    </source>
</evidence>
<keyword evidence="1" id="KW-0472">Membrane</keyword>
<evidence type="ECO:0000313" key="2">
    <source>
        <dbReference type="EMBL" id="MBR8536182.1"/>
    </source>
</evidence>
<feature type="transmembrane region" description="Helical" evidence="1">
    <location>
        <begin position="103"/>
        <end position="122"/>
    </location>
</feature>
<evidence type="ECO:0000256" key="1">
    <source>
        <dbReference type="SAM" id="Phobius"/>
    </source>
</evidence>
<protein>
    <submittedName>
        <fullName evidence="2">Uncharacterized protein</fullName>
    </submittedName>
</protein>
<reference evidence="2" key="2">
    <citation type="submission" date="2021-04" db="EMBL/GenBank/DDBJ databases">
        <authorList>
            <person name="Zhang T."/>
            <person name="Zhang Y."/>
            <person name="Lu D."/>
            <person name="Zuo D."/>
            <person name="Du Z."/>
        </authorList>
    </citation>
    <scope>NUCLEOTIDE SEQUENCE</scope>
    <source>
        <strain evidence="2">JR1</strain>
    </source>
</reference>
<sequence length="241" mass="27696">MSKINLLHPSGISLLLKFVRYNLKIVFGNKFVYFLGAALIFYLLITSISLFAADSVSVHGVYFQLMFPAFLLIFFPTTYGIQNDEDARILEILFGIPNYRYKIWLVRLCMAFFMVFWFIFLMANLSSVLLINVPVWEMTMRLMVPVGLFGMLGFFFSTVVKNGNGTAVIVVILGLLVWFLSAFLESSPWNVFLNPFELPSGMSETVWESVVEKHVRTWLIVALVSALWGLLNLQRREKFIK</sequence>
<keyword evidence="1" id="KW-1133">Transmembrane helix</keyword>